<dbReference type="EMBL" id="QZBN01002284">
    <property type="protein sequence ID" value="THZ11931.1"/>
    <property type="molecule type" value="Genomic_DNA"/>
</dbReference>
<protein>
    <submittedName>
        <fullName evidence="2">Uncharacterized protein</fullName>
    </submittedName>
</protein>
<proteinExistence type="predicted"/>
<organism evidence="2 3">
    <name type="scientific">Aureobasidium pullulans</name>
    <name type="common">Black yeast</name>
    <name type="synonym">Pullularia pullulans</name>
    <dbReference type="NCBI Taxonomy" id="5580"/>
    <lineage>
        <taxon>Eukaryota</taxon>
        <taxon>Fungi</taxon>
        <taxon>Dikarya</taxon>
        <taxon>Ascomycota</taxon>
        <taxon>Pezizomycotina</taxon>
        <taxon>Dothideomycetes</taxon>
        <taxon>Dothideomycetidae</taxon>
        <taxon>Dothideales</taxon>
        <taxon>Saccotheciaceae</taxon>
        <taxon>Aureobasidium</taxon>
    </lineage>
</organism>
<feature type="non-terminal residue" evidence="2">
    <location>
        <position position="1"/>
    </location>
</feature>
<reference evidence="2 3" key="1">
    <citation type="submission" date="2018-10" db="EMBL/GenBank/DDBJ databases">
        <title>Fifty Aureobasidium pullulans genomes reveal a recombining polyextremotolerant generalist.</title>
        <authorList>
            <person name="Gostincar C."/>
            <person name="Turk M."/>
            <person name="Zajc J."/>
            <person name="Gunde-Cimerman N."/>
        </authorList>
    </citation>
    <scope>NUCLEOTIDE SEQUENCE [LARGE SCALE GENOMIC DNA]</scope>
    <source>
        <strain evidence="2 3">EXF-3844</strain>
    </source>
</reference>
<dbReference type="AlphaFoldDB" id="A0A4V4KHW4"/>
<sequence>TDLTILNSDLTRFKRESVARLRKEEARYKGVSKIITFLIPRRPLYTRAASGIYGSGSRYEPSTLLLRRYVKELSATLPSVRRIPTSYNKEDPTLMSRGTSGPVNPTLNASSPYREYDLLRRRSPYLNFTSRGRNATRTYTPKYISLANYTRRPYVVGPKERKRRYRDFKAATKAKRLIDAKELVKEERRATERSRRLSYGNLPIFDLRLPSRSRSPLLNFPASYAVSTIKVL</sequence>
<accession>A0A4V4KHW4</accession>
<evidence type="ECO:0000256" key="1">
    <source>
        <dbReference type="SAM" id="MobiDB-lite"/>
    </source>
</evidence>
<comment type="caution">
    <text evidence="2">The sequence shown here is derived from an EMBL/GenBank/DDBJ whole genome shotgun (WGS) entry which is preliminary data.</text>
</comment>
<feature type="compositionally biased region" description="Polar residues" evidence="1">
    <location>
        <begin position="96"/>
        <end position="109"/>
    </location>
</feature>
<evidence type="ECO:0000313" key="2">
    <source>
        <dbReference type="EMBL" id="THZ11931.1"/>
    </source>
</evidence>
<evidence type="ECO:0000313" key="3">
    <source>
        <dbReference type="Proteomes" id="UP000310121"/>
    </source>
</evidence>
<gene>
    <name evidence="2" type="ORF">D6C90_10446</name>
</gene>
<name>A0A4V4KHW4_AURPU</name>
<feature type="region of interest" description="Disordered" evidence="1">
    <location>
        <begin position="88"/>
        <end position="109"/>
    </location>
</feature>
<dbReference type="Proteomes" id="UP000310121">
    <property type="component" value="Unassembled WGS sequence"/>
</dbReference>